<protein>
    <submittedName>
        <fullName evidence="3">Uncharacterized protein</fullName>
    </submittedName>
</protein>
<dbReference type="RefSeq" id="XP_003686471.1">
    <property type="nucleotide sequence ID" value="XM_003686423.1"/>
</dbReference>
<proteinExistence type="predicted"/>
<organism evidence="3 4">
    <name type="scientific">Tetrapisispora phaffii (strain ATCC 24235 / CBS 4417 / NBRC 1672 / NRRL Y-8282 / UCD 70-5)</name>
    <name type="common">Yeast</name>
    <name type="synonym">Fabospora phaffii</name>
    <dbReference type="NCBI Taxonomy" id="1071381"/>
    <lineage>
        <taxon>Eukaryota</taxon>
        <taxon>Fungi</taxon>
        <taxon>Dikarya</taxon>
        <taxon>Ascomycota</taxon>
        <taxon>Saccharomycotina</taxon>
        <taxon>Saccharomycetes</taxon>
        <taxon>Saccharomycetales</taxon>
        <taxon>Saccharomycetaceae</taxon>
        <taxon>Tetrapisispora</taxon>
    </lineage>
</organism>
<evidence type="ECO:0000256" key="2">
    <source>
        <dbReference type="SAM" id="Phobius"/>
    </source>
</evidence>
<feature type="region of interest" description="Disordered" evidence="1">
    <location>
        <begin position="1"/>
        <end position="28"/>
    </location>
</feature>
<keyword evidence="4" id="KW-1185">Reference proteome</keyword>
<dbReference type="Proteomes" id="UP000005666">
    <property type="component" value="Chromosome 7"/>
</dbReference>
<dbReference type="OMA" id="QDMLLSY"/>
<feature type="compositionally biased region" description="Basic and acidic residues" evidence="1">
    <location>
        <begin position="111"/>
        <end position="124"/>
    </location>
</feature>
<keyword evidence="2" id="KW-0472">Membrane</keyword>
<keyword evidence="2" id="KW-1133">Transmembrane helix</keyword>
<dbReference type="HOGENOM" id="CLU_953761_0_0_1"/>
<keyword evidence="2" id="KW-0812">Transmembrane</keyword>
<evidence type="ECO:0000313" key="4">
    <source>
        <dbReference type="Proteomes" id="UP000005666"/>
    </source>
</evidence>
<name>G8BVV9_TETPH</name>
<evidence type="ECO:0000313" key="3">
    <source>
        <dbReference type="EMBL" id="CCE64037.1"/>
    </source>
</evidence>
<gene>
    <name evidence="3" type="primary">TPHA0G02010</name>
    <name evidence="3" type="ordered locus">TPHA_0G02010</name>
</gene>
<feature type="transmembrane region" description="Helical" evidence="2">
    <location>
        <begin position="247"/>
        <end position="273"/>
    </location>
</feature>
<sequence>MISHTNTKTSERHSKSFNSIKKPAKLNDKNSDIVGLNNLFTGSITSNKFTSVKEFDSIKRDQANGVQVKESQEKGTNNSNNKHKDILITSSSKSLSPVLTSRSNVTVEKSTLAKDPEGNSKFSRDAQAKGNHLYQNNSISLLSNPMATQPLEPIHEETTDSYQQLKTILDSSPNKLTENDVQDMLLSYTFASGSPDEKLLSFQKSQQAKYEEQQNKKNADPKNKMKSKFANIIFAIIAFIKNIQDILYQYLCIIIFNISVKFPLVVGILRYVLIH</sequence>
<dbReference type="AlphaFoldDB" id="G8BVV9"/>
<feature type="region of interest" description="Disordered" evidence="1">
    <location>
        <begin position="63"/>
        <end position="124"/>
    </location>
</feature>
<accession>G8BVV9</accession>
<evidence type="ECO:0000256" key="1">
    <source>
        <dbReference type="SAM" id="MobiDB-lite"/>
    </source>
</evidence>
<dbReference type="GeneID" id="11533573"/>
<dbReference type="EMBL" id="HE612862">
    <property type="protein sequence ID" value="CCE64037.1"/>
    <property type="molecule type" value="Genomic_DNA"/>
</dbReference>
<reference evidence="3 4" key="1">
    <citation type="journal article" date="2011" name="Proc. Natl. Acad. Sci. U.S.A.">
        <title>Evolutionary erosion of yeast sex chromosomes by mating-type switching accidents.</title>
        <authorList>
            <person name="Gordon J.L."/>
            <person name="Armisen D."/>
            <person name="Proux-Wera E."/>
            <person name="Oheigeartaigh S.S."/>
            <person name="Byrne K.P."/>
            <person name="Wolfe K.H."/>
        </authorList>
    </citation>
    <scope>NUCLEOTIDE SEQUENCE [LARGE SCALE GENOMIC DNA]</scope>
    <source>
        <strain evidence="4">ATCC 24235 / CBS 4417 / NBRC 1672 / NRRL Y-8282 / UCD 70-5</strain>
    </source>
</reference>
<feature type="compositionally biased region" description="Low complexity" evidence="1">
    <location>
        <begin position="89"/>
        <end position="103"/>
    </location>
</feature>
<dbReference type="KEGG" id="tpf:TPHA_0G02010"/>
<dbReference type="OrthoDB" id="4070395at2759"/>